<dbReference type="InterPro" id="IPR023008">
    <property type="entry name" value="MFS_YhhS-like"/>
</dbReference>
<dbReference type="InterPro" id="IPR036259">
    <property type="entry name" value="MFS_trans_sf"/>
</dbReference>
<name>A0A7W4I8B7_GLUDI</name>
<dbReference type="InterPro" id="IPR050171">
    <property type="entry name" value="MFS_Transporters"/>
</dbReference>
<dbReference type="Gene3D" id="1.20.1250.20">
    <property type="entry name" value="MFS general substrate transporter like domains"/>
    <property type="match status" value="1"/>
</dbReference>
<comment type="similarity">
    <text evidence="8">Belongs to the major facilitator superfamily. YhhS family.</text>
</comment>
<dbReference type="GO" id="GO:0022857">
    <property type="term" value="F:transmembrane transporter activity"/>
    <property type="evidence" value="ECO:0007669"/>
    <property type="project" value="UniProtKB-UniRule"/>
</dbReference>
<feature type="transmembrane region" description="Helical" evidence="8">
    <location>
        <begin position="225"/>
        <end position="251"/>
    </location>
</feature>
<keyword evidence="7 8" id="KW-0472">Membrane</keyword>
<feature type="transmembrane region" description="Helical" evidence="8">
    <location>
        <begin position="316"/>
        <end position="335"/>
    </location>
</feature>
<dbReference type="HAMAP" id="MF_01118">
    <property type="entry name" value="MFS_YhhS"/>
    <property type="match status" value="1"/>
</dbReference>
<dbReference type="PANTHER" id="PTHR23517:SF13">
    <property type="entry name" value="MAJOR FACILITATOR SUPERFAMILY MFS_1"/>
    <property type="match status" value="1"/>
</dbReference>
<evidence type="ECO:0000256" key="2">
    <source>
        <dbReference type="ARBA" id="ARBA00022448"/>
    </source>
</evidence>
<dbReference type="GO" id="GO:0005886">
    <property type="term" value="C:plasma membrane"/>
    <property type="evidence" value="ECO:0007669"/>
    <property type="project" value="UniProtKB-SubCell"/>
</dbReference>
<feature type="transmembrane region" description="Helical" evidence="8">
    <location>
        <begin position="257"/>
        <end position="276"/>
    </location>
</feature>
<comment type="caution">
    <text evidence="9">The sequence shown here is derived from an EMBL/GenBank/DDBJ whole genome shotgun (WGS) entry which is preliminary data.</text>
</comment>
<feature type="transmembrane region" description="Helical" evidence="8">
    <location>
        <begin position="85"/>
        <end position="106"/>
    </location>
</feature>
<feature type="transmembrane region" description="Helical" evidence="8">
    <location>
        <begin position="347"/>
        <end position="369"/>
    </location>
</feature>
<evidence type="ECO:0000256" key="8">
    <source>
        <dbReference type="HAMAP-Rule" id="MF_01118"/>
    </source>
</evidence>
<proteinExistence type="inferred from homology"/>
<dbReference type="PANTHER" id="PTHR23517">
    <property type="entry name" value="RESISTANCE PROTEIN MDTM, PUTATIVE-RELATED-RELATED"/>
    <property type="match status" value="1"/>
</dbReference>
<dbReference type="Proteomes" id="UP000550787">
    <property type="component" value="Unassembled WGS sequence"/>
</dbReference>
<evidence type="ECO:0000256" key="4">
    <source>
        <dbReference type="ARBA" id="ARBA00022519"/>
    </source>
</evidence>
<feature type="transmembrane region" description="Helical" evidence="8">
    <location>
        <begin position="118"/>
        <end position="140"/>
    </location>
</feature>
<feature type="transmembrane region" description="Helical" evidence="8">
    <location>
        <begin position="183"/>
        <end position="204"/>
    </location>
</feature>
<reference evidence="9 10" key="1">
    <citation type="submission" date="2020-04" db="EMBL/GenBank/DDBJ databases">
        <title>Description of novel Gluconacetobacter.</title>
        <authorList>
            <person name="Sombolestani A."/>
        </authorList>
    </citation>
    <scope>NUCLEOTIDE SEQUENCE [LARGE SCALE GENOMIC DNA]</scope>
    <source>
        <strain evidence="9 10">LMG 7603</strain>
    </source>
</reference>
<evidence type="ECO:0000256" key="3">
    <source>
        <dbReference type="ARBA" id="ARBA00022475"/>
    </source>
</evidence>
<gene>
    <name evidence="9" type="ORF">HLH33_18000</name>
</gene>
<organism evidence="9 10">
    <name type="scientific">Gluconacetobacter diazotrophicus</name>
    <name type="common">Acetobacter diazotrophicus</name>
    <dbReference type="NCBI Taxonomy" id="33996"/>
    <lineage>
        <taxon>Bacteria</taxon>
        <taxon>Pseudomonadati</taxon>
        <taxon>Pseudomonadota</taxon>
        <taxon>Alphaproteobacteria</taxon>
        <taxon>Acetobacterales</taxon>
        <taxon>Acetobacteraceae</taxon>
        <taxon>Gluconacetobacter</taxon>
    </lineage>
</organism>
<feature type="transmembrane region" description="Helical" evidence="8">
    <location>
        <begin position="152"/>
        <end position="177"/>
    </location>
</feature>
<feature type="transmembrane region" description="Helical" evidence="8">
    <location>
        <begin position="48"/>
        <end position="65"/>
    </location>
</feature>
<dbReference type="Pfam" id="PF07690">
    <property type="entry name" value="MFS_1"/>
    <property type="match status" value="1"/>
</dbReference>
<feature type="transmembrane region" description="Helical" evidence="8">
    <location>
        <begin position="288"/>
        <end position="304"/>
    </location>
</feature>
<keyword evidence="3 8" id="KW-1003">Cell membrane</keyword>
<accession>A0A7W4I8B7</accession>
<dbReference type="CDD" id="cd17489">
    <property type="entry name" value="MFS_YfcJ_like"/>
    <property type="match status" value="1"/>
</dbReference>
<evidence type="ECO:0000256" key="5">
    <source>
        <dbReference type="ARBA" id="ARBA00022692"/>
    </source>
</evidence>
<keyword evidence="2 8" id="KW-0813">Transport</keyword>
<keyword evidence="5 8" id="KW-0812">Transmembrane</keyword>
<feature type="transmembrane region" description="Helical" evidence="8">
    <location>
        <begin position="375"/>
        <end position="395"/>
    </location>
</feature>
<evidence type="ECO:0000256" key="7">
    <source>
        <dbReference type="ARBA" id="ARBA00023136"/>
    </source>
</evidence>
<dbReference type="InterPro" id="IPR011701">
    <property type="entry name" value="MFS"/>
</dbReference>
<protein>
    <recommendedName>
        <fullName evidence="8">Uncharacterized MFS-type transporter HLH33_18000</fullName>
    </recommendedName>
</protein>
<keyword evidence="6 8" id="KW-1133">Transmembrane helix</keyword>
<dbReference type="NCBIfam" id="NF003477">
    <property type="entry name" value="PRK05122.1"/>
    <property type="match status" value="1"/>
</dbReference>
<evidence type="ECO:0000256" key="6">
    <source>
        <dbReference type="ARBA" id="ARBA00022989"/>
    </source>
</evidence>
<dbReference type="EMBL" id="JABEQG010000061">
    <property type="protein sequence ID" value="MBB2158166.1"/>
    <property type="molecule type" value="Genomic_DNA"/>
</dbReference>
<dbReference type="RefSeq" id="WP_183116584.1">
    <property type="nucleotide sequence ID" value="NZ_JABEQG010000061.1"/>
</dbReference>
<keyword evidence="4 8" id="KW-0997">Cell inner membrane</keyword>
<dbReference type="AlphaFoldDB" id="A0A7W4I8B7"/>
<sequence>MTSSRPGPAHSAANPTLRILAVVLFNLICYVDIGLPLAVIPVFVHGTLGYNTVVAGLAVSLQYLATFASRAQAGRFVDGRGAKPAVMIGLATCVAAGVALMLAGLLSGHAVPSVLLLITSRILMGVGESWTATGAILWNIGRVGAERTAQVISWNGITSYGGIAFGAPVGALLSQLAPPMGGLAGVGLLSAVLPAAGLVLATRYAPVPPMTKGETMPFSQVFWRVLPYGIVLACGSVGFGAISACLSLYFADRHWDGAALALMMFGVVFVMVRLLFSRQIGLRGGRTVAIVSLLVEVAGLLILWRSSGVPAADLGAALTGAGFSLVFPALGVEAVTRAGPQNRGAALGAFSVFLDIGIGISGPMLGLVINSLGYGPMFLASALFTGAGVGATVLLRGGARRGTP</sequence>
<evidence type="ECO:0000256" key="1">
    <source>
        <dbReference type="ARBA" id="ARBA00004651"/>
    </source>
</evidence>
<dbReference type="SUPFAM" id="SSF103473">
    <property type="entry name" value="MFS general substrate transporter"/>
    <property type="match status" value="1"/>
</dbReference>
<evidence type="ECO:0000313" key="9">
    <source>
        <dbReference type="EMBL" id="MBB2158166.1"/>
    </source>
</evidence>
<evidence type="ECO:0000313" key="10">
    <source>
        <dbReference type="Proteomes" id="UP000550787"/>
    </source>
</evidence>
<comment type="subcellular location">
    <subcellularLocation>
        <location evidence="8">Cell inner membrane</location>
        <topology evidence="8">Multi-pass membrane protein</topology>
    </subcellularLocation>
    <subcellularLocation>
        <location evidence="1">Cell membrane</location>
        <topology evidence="1">Multi-pass membrane protein</topology>
    </subcellularLocation>
</comment>
<feature type="transmembrane region" description="Helical" evidence="8">
    <location>
        <begin position="20"/>
        <end position="42"/>
    </location>
</feature>